<sequence>MTRRSLSAACAATAVIWGGATFAEISPADIVWEDEIAIPASLSGTPGDPVAGAVTVSSRSAGNCLSCHQNTAMPEHDFQGNIGPSLDGSGARWSEAELRGIVANAKRVFPESMMPVFYNDNPEDYIRPGEAYTARAYNPETFSTLLTAQQVEDVVAYLMTLTDW</sequence>
<dbReference type="NCBIfam" id="TIGR04485">
    <property type="entry name" value="thiosulf_SoxX"/>
    <property type="match status" value="1"/>
</dbReference>
<gene>
    <name evidence="7" type="ORF">LY56_02952</name>
</gene>
<dbReference type="EMBL" id="QKZQ01000016">
    <property type="protein sequence ID" value="PZX38944.1"/>
    <property type="molecule type" value="Genomic_DNA"/>
</dbReference>
<keyword evidence="8" id="KW-1185">Reference proteome</keyword>
<protein>
    <submittedName>
        <fullName evidence="7">Monoheme cytochrome SoxX (Sulfur oxidation)</fullName>
    </submittedName>
</protein>
<dbReference type="InterPro" id="IPR036909">
    <property type="entry name" value="Cyt_c-like_dom_sf"/>
</dbReference>
<evidence type="ECO:0000256" key="5">
    <source>
        <dbReference type="SAM" id="SignalP"/>
    </source>
</evidence>
<dbReference type="PROSITE" id="PS51007">
    <property type="entry name" value="CYTC"/>
    <property type="match status" value="1"/>
</dbReference>
<organism evidence="7 8">
    <name type="scientific">Roseinatronobacter thiooxidans</name>
    <dbReference type="NCBI Taxonomy" id="121821"/>
    <lineage>
        <taxon>Bacteria</taxon>
        <taxon>Pseudomonadati</taxon>
        <taxon>Pseudomonadota</taxon>
        <taxon>Alphaproteobacteria</taxon>
        <taxon>Rhodobacterales</taxon>
        <taxon>Paracoccaceae</taxon>
        <taxon>Roseinatronobacter</taxon>
    </lineage>
</organism>
<evidence type="ECO:0000256" key="4">
    <source>
        <dbReference type="PROSITE-ProRule" id="PRU00433"/>
    </source>
</evidence>
<dbReference type="AlphaFoldDB" id="A0A2W7PRI5"/>
<evidence type="ECO:0000259" key="6">
    <source>
        <dbReference type="PROSITE" id="PS51007"/>
    </source>
</evidence>
<dbReference type="GO" id="GO:0009055">
    <property type="term" value="F:electron transfer activity"/>
    <property type="evidence" value="ECO:0007669"/>
    <property type="project" value="InterPro"/>
</dbReference>
<accession>A0A2W7PRI5</accession>
<dbReference type="GO" id="GO:0020037">
    <property type="term" value="F:heme binding"/>
    <property type="evidence" value="ECO:0007669"/>
    <property type="project" value="InterPro"/>
</dbReference>
<dbReference type="OrthoDB" id="9793634at2"/>
<dbReference type="Gene3D" id="1.10.760.10">
    <property type="entry name" value="Cytochrome c-like domain"/>
    <property type="match status" value="1"/>
</dbReference>
<dbReference type="InterPro" id="IPR009056">
    <property type="entry name" value="Cyt_c-like_dom"/>
</dbReference>
<feature type="signal peptide" evidence="5">
    <location>
        <begin position="1"/>
        <end position="23"/>
    </location>
</feature>
<dbReference type="GO" id="GO:0046872">
    <property type="term" value="F:metal ion binding"/>
    <property type="evidence" value="ECO:0007669"/>
    <property type="project" value="UniProtKB-KW"/>
</dbReference>
<reference evidence="7 8" key="1">
    <citation type="submission" date="2018-06" db="EMBL/GenBank/DDBJ databases">
        <title>Genomic Encyclopedia of Archaeal and Bacterial Type Strains, Phase II (KMG-II): from individual species to whole genera.</title>
        <authorList>
            <person name="Goeker M."/>
        </authorList>
    </citation>
    <scope>NUCLEOTIDE SEQUENCE [LARGE SCALE GENOMIC DNA]</scope>
    <source>
        <strain evidence="7 8">DSM 13087</strain>
    </source>
</reference>
<keyword evidence="3 4" id="KW-0408">Iron</keyword>
<dbReference type="Pfam" id="PF00034">
    <property type="entry name" value="Cytochrom_C"/>
    <property type="match status" value="1"/>
</dbReference>
<comment type="caution">
    <text evidence="7">The sequence shown here is derived from an EMBL/GenBank/DDBJ whole genome shotgun (WGS) entry which is preliminary data.</text>
</comment>
<feature type="chain" id="PRO_5016044420" evidence="5">
    <location>
        <begin position="24"/>
        <end position="164"/>
    </location>
</feature>
<feature type="domain" description="Cytochrome c" evidence="6">
    <location>
        <begin position="47"/>
        <end position="162"/>
    </location>
</feature>
<evidence type="ECO:0000256" key="2">
    <source>
        <dbReference type="ARBA" id="ARBA00022723"/>
    </source>
</evidence>
<evidence type="ECO:0000256" key="1">
    <source>
        <dbReference type="ARBA" id="ARBA00022617"/>
    </source>
</evidence>
<dbReference type="RefSeq" id="WP_071468299.1">
    <property type="nucleotide sequence ID" value="NZ_MEHT01000004.1"/>
</dbReference>
<dbReference type="STRING" id="121821.GCA_001870675_01489"/>
<evidence type="ECO:0000313" key="8">
    <source>
        <dbReference type="Proteomes" id="UP000249364"/>
    </source>
</evidence>
<dbReference type="SUPFAM" id="SSF46626">
    <property type="entry name" value="Cytochrome c"/>
    <property type="match status" value="1"/>
</dbReference>
<keyword evidence="2 4" id="KW-0479">Metal-binding</keyword>
<keyword evidence="1 4" id="KW-0349">Heme</keyword>
<dbReference type="Proteomes" id="UP000249364">
    <property type="component" value="Unassembled WGS sequence"/>
</dbReference>
<proteinExistence type="predicted"/>
<evidence type="ECO:0000313" key="7">
    <source>
        <dbReference type="EMBL" id="PZX38944.1"/>
    </source>
</evidence>
<name>A0A2W7PRI5_9RHOB</name>
<dbReference type="InterPro" id="IPR030999">
    <property type="entry name" value="Thiosulf_SoxX"/>
</dbReference>
<evidence type="ECO:0000256" key="3">
    <source>
        <dbReference type="ARBA" id="ARBA00023004"/>
    </source>
</evidence>
<keyword evidence="5" id="KW-0732">Signal</keyword>